<comment type="caution">
    <text evidence="3">The sequence shown here is derived from an EMBL/GenBank/DDBJ whole genome shotgun (WGS) entry which is preliminary data.</text>
</comment>
<reference evidence="3" key="1">
    <citation type="journal article" date="2023" name="G3 (Bethesda)">
        <title>Whole genome assemblies of Zophobas morio and Tenebrio molitor.</title>
        <authorList>
            <person name="Kaur S."/>
            <person name="Stinson S.A."/>
            <person name="diCenzo G.C."/>
        </authorList>
    </citation>
    <scope>NUCLEOTIDE SEQUENCE</scope>
    <source>
        <strain evidence="3">QUZm001</strain>
    </source>
</reference>
<dbReference type="InterPro" id="IPR018061">
    <property type="entry name" value="Retropepsins"/>
</dbReference>
<dbReference type="Pfam" id="PF00077">
    <property type="entry name" value="RVP"/>
    <property type="match status" value="1"/>
</dbReference>
<dbReference type="PROSITE" id="PS50175">
    <property type="entry name" value="ASP_PROT_RETROV"/>
    <property type="match status" value="1"/>
</dbReference>
<evidence type="ECO:0000313" key="4">
    <source>
        <dbReference type="Proteomes" id="UP001168821"/>
    </source>
</evidence>
<dbReference type="SUPFAM" id="SSF50630">
    <property type="entry name" value="Acid proteases"/>
    <property type="match status" value="1"/>
</dbReference>
<proteinExistence type="predicted"/>
<gene>
    <name evidence="3" type="ORF">Zmor_006310</name>
</gene>
<dbReference type="EMBL" id="JALNTZ010000002">
    <property type="protein sequence ID" value="KAJ3661938.1"/>
    <property type="molecule type" value="Genomic_DNA"/>
</dbReference>
<dbReference type="GO" id="GO:0006508">
    <property type="term" value="P:proteolysis"/>
    <property type="evidence" value="ECO:0007669"/>
    <property type="project" value="InterPro"/>
</dbReference>
<feature type="domain" description="Peptidase A2" evidence="2">
    <location>
        <begin position="41"/>
        <end position="119"/>
    </location>
</feature>
<accession>A0AA38IUP8</accession>
<keyword evidence="1" id="KW-0378">Hydrolase</keyword>
<dbReference type="Proteomes" id="UP001168821">
    <property type="component" value="Unassembled WGS sequence"/>
</dbReference>
<protein>
    <recommendedName>
        <fullName evidence="2">Peptidase A2 domain-containing protein</fullName>
    </recommendedName>
</protein>
<dbReference type="AlphaFoldDB" id="A0AA38IUP8"/>
<name>A0AA38IUP8_9CUCU</name>
<evidence type="ECO:0000313" key="3">
    <source>
        <dbReference type="EMBL" id="KAJ3661938.1"/>
    </source>
</evidence>
<dbReference type="Gene3D" id="2.40.70.10">
    <property type="entry name" value="Acid Proteases"/>
    <property type="match status" value="1"/>
</dbReference>
<evidence type="ECO:0000256" key="1">
    <source>
        <dbReference type="ARBA" id="ARBA00022801"/>
    </source>
</evidence>
<dbReference type="InterPro" id="IPR021109">
    <property type="entry name" value="Peptidase_aspartic_dom_sf"/>
</dbReference>
<keyword evidence="4" id="KW-1185">Reference proteome</keyword>
<dbReference type="GO" id="GO:0004190">
    <property type="term" value="F:aspartic-type endopeptidase activity"/>
    <property type="evidence" value="ECO:0007669"/>
    <property type="project" value="InterPro"/>
</dbReference>
<dbReference type="InterPro" id="IPR001995">
    <property type="entry name" value="Peptidase_A2_cat"/>
</dbReference>
<dbReference type="CDD" id="cd00303">
    <property type="entry name" value="retropepsin_like"/>
    <property type="match status" value="1"/>
</dbReference>
<organism evidence="3 4">
    <name type="scientific">Zophobas morio</name>
    <dbReference type="NCBI Taxonomy" id="2755281"/>
    <lineage>
        <taxon>Eukaryota</taxon>
        <taxon>Metazoa</taxon>
        <taxon>Ecdysozoa</taxon>
        <taxon>Arthropoda</taxon>
        <taxon>Hexapoda</taxon>
        <taxon>Insecta</taxon>
        <taxon>Pterygota</taxon>
        <taxon>Neoptera</taxon>
        <taxon>Endopterygota</taxon>
        <taxon>Coleoptera</taxon>
        <taxon>Polyphaga</taxon>
        <taxon>Cucujiformia</taxon>
        <taxon>Tenebrionidae</taxon>
        <taxon>Zophobas</taxon>
    </lineage>
</organism>
<dbReference type="InterPro" id="IPR001969">
    <property type="entry name" value="Aspartic_peptidase_AS"/>
</dbReference>
<dbReference type="PROSITE" id="PS00141">
    <property type="entry name" value="ASP_PROTEASE"/>
    <property type="match status" value="1"/>
</dbReference>
<sequence>MRISRNKVDYSFFGTSNENDEVVLSMNGLNFVKVRYGMSELRLLVDTGASLSIIFKSSLTEDEWVDESTKIKIAGIAGTTYTVGTVDIDIEVGKEVLTHKFHVMNECECEMDGVIGADFLAKQGAMIDYENFLLYLNNGTGRICVNLESKFNKITKIPSRCETIQYVEIECEEECVILPEEVCKGVFVASAVVKPG</sequence>
<evidence type="ECO:0000259" key="2">
    <source>
        <dbReference type="PROSITE" id="PS50175"/>
    </source>
</evidence>